<gene>
    <name evidence="1" type="ORF">I5I61_01805</name>
</gene>
<name>A0ABS0KE72_PSENT</name>
<evidence type="ECO:0000313" key="1">
    <source>
        <dbReference type="EMBL" id="MBG6286169.1"/>
    </source>
</evidence>
<protein>
    <submittedName>
        <fullName evidence="1">Uncharacterized protein</fullName>
    </submittedName>
</protein>
<organism evidence="1 2">
    <name type="scientific">Pseudomonas nitroreducens</name>
    <dbReference type="NCBI Taxonomy" id="46680"/>
    <lineage>
        <taxon>Bacteria</taxon>
        <taxon>Pseudomonadati</taxon>
        <taxon>Pseudomonadota</taxon>
        <taxon>Gammaproteobacteria</taxon>
        <taxon>Pseudomonadales</taxon>
        <taxon>Pseudomonadaceae</taxon>
        <taxon>Pseudomonas</taxon>
    </lineage>
</organism>
<accession>A0ABS0KE72</accession>
<keyword evidence="2" id="KW-1185">Reference proteome</keyword>
<comment type="caution">
    <text evidence="1">The sequence shown here is derived from an EMBL/GenBank/DDBJ whole genome shotgun (WGS) entry which is preliminary data.</text>
</comment>
<dbReference type="Proteomes" id="UP000608450">
    <property type="component" value="Unassembled WGS sequence"/>
</dbReference>
<sequence length="143" mass="15889">MALKSKEWFYKQCLNEIKNHTPNSHMAWVVVEKGVGQSDGTRGHVTQAVGVAQQFLEAHPQHIDRIKSADPTKPYDVAHDAILRNDLTTWIANQNGSFGRSAYGYSYDSFKKNTTATLGGTRTGGGGADDEFKRVIRLMAEYL</sequence>
<dbReference type="EMBL" id="JADTFC010000002">
    <property type="protein sequence ID" value="MBG6286169.1"/>
    <property type="molecule type" value="Genomic_DNA"/>
</dbReference>
<evidence type="ECO:0000313" key="2">
    <source>
        <dbReference type="Proteomes" id="UP000608450"/>
    </source>
</evidence>
<reference evidence="1 2" key="1">
    <citation type="submission" date="2020-11" db="EMBL/GenBank/DDBJ databases">
        <title>Enhanced detection system for hospital associated transmission using whole genome sequencing surveillance.</title>
        <authorList>
            <person name="Harrison L.H."/>
            <person name="Van Tyne D."/>
            <person name="Marsh J.W."/>
            <person name="Griffith M.P."/>
            <person name="Snyder D.J."/>
            <person name="Cooper V.S."/>
            <person name="Mustapha M."/>
        </authorList>
    </citation>
    <scope>NUCLEOTIDE SEQUENCE [LARGE SCALE GENOMIC DNA]</scope>
    <source>
        <strain evidence="1 2">PSA00705</strain>
    </source>
</reference>
<dbReference type="RefSeq" id="WP_031688364.1">
    <property type="nucleotide sequence ID" value="NZ_JADTFC010000002.1"/>
</dbReference>
<proteinExistence type="predicted"/>